<reference evidence="2 3" key="1">
    <citation type="submission" date="2018-06" db="EMBL/GenBank/DDBJ databases">
        <authorList>
            <consortium name="Pathogen Informatics"/>
            <person name="Doyle S."/>
        </authorList>
    </citation>
    <scope>NUCLEOTIDE SEQUENCE [LARGE SCALE GENOMIC DNA]</scope>
    <source>
        <strain evidence="2 3">NCTC9117</strain>
    </source>
</reference>
<dbReference type="Proteomes" id="UP000254785">
    <property type="component" value="Unassembled WGS sequence"/>
</dbReference>
<evidence type="ECO:0000313" key="2">
    <source>
        <dbReference type="EMBL" id="STJ83022.1"/>
    </source>
</evidence>
<dbReference type="EMBL" id="UGDC01000003">
    <property type="protein sequence ID" value="STJ83022.1"/>
    <property type="molecule type" value="Genomic_DNA"/>
</dbReference>
<gene>
    <name evidence="2" type="primary">tia</name>
    <name evidence="2" type="ORF">NCTC9117_05657</name>
</gene>
<feature type="signal peptide" evidence="1">
    <location>
        <begin position="1"/>
        <end position="22"/>
    </location>
</feature>
<accession>A0A376YGV9</accession>
<name>A0A376YGV9_ECOLX</name>
<evidence type="ECO:0000256" key="1">
    <source>
        <dbReference type="SAM" id="SignalP"/>
    </source>
</evidence>
<organism evidence="2 3">
    <name type="scientific">Escherichia coli</name>
    <dbReference type="NCBI Taxonomy" id="562"/>
    <lineage>
        <taxon>Bacteria</taxon>
        <taxon>Pseudomonadati</taxon>
        <taxon>Pseudomonadota</taxon>
        <taxon>Gammaproteobacteria</taxon>
        <taxon>Enterobacterales</taxon>
        <taxon>Enterobacteriaceae</taxon>
        <taxon>Escherichia</taxon>
    </lineage>
</organism>
<protein>
    <submittedName>
        <fullName evidence="2">Tia invasion determinant</fullName>
    </submittedName>
</protein>
<evidence type="ECO:0000313" key="3">
    <source>
        <dbReference type="Proteomes" id="UP000254785"/>
    </source>
</evidence>
<feature type="chain" id="PRO_5016664800" evidence="1">
    <location>
        <begin position="23"/>
        <end position="103"/>
    </location>
</feature>
<sequence length="103" mass="11310">MNKVFVVSVVVAACVFAANAGAKEGKSGFYLTGKAGASVVSLQTSVSCQEMRKKHQSIKAAMTMIRYSVAVLRPVMIFIRSSVFRFVQNWSFTLVEKLIRSIT</sequence>
<keyword evidence="1" id="KW-0732">Signal</keyword>
<dbReference type="AlphaFoldDB" id="A0A376YGV9"/>
<proteinExistence type="predicted"/>